<comment type="subcellular location">
    <subcellularLocation>
        <location evidence="1">Membrane</location>
        <topology evidence="1">Multi-pass membrane protein</topology>
    </subcellularLocation>
</comment>
<dbReference type="GO" id="GO:0015035">
    <property type="term" value="F:protein-disulfide reductase activity"/>
    <property type="evidence" value="ECO:0007669"/>
    <property type="project" value="InterPro"/>
</dbReference>
<dbReference type="InterPro" id="IPR003752">
    <property type="entry name" value="DiS_bond_form_DsbB/BdbC"/>
</dbReference>
<feature type="transmembrane region" description="Helical" evidence="5">
    <location>
        <begin position="117"/>
        <end position="142"/>
    </location>
</feature>
<dbReference type="InterPro" id="IPR024199">
    <property type="entry name" value="Uncharacterised_DsbB"/>
</dbReference>
<dbReference type="InterPro" id="IPR023380">
    <property type="entry name" value="DsbB-like_sf"/>
</dbReference>
<dbReference type="Gene3D" id="1.20.1550.10">
    <property type="entry name" value="DsbB-like"/>
    <property type="match status" value="1"/>
</dbReference>
<keyword evidence="7" id="KW-1185">Reference proteome</keyword>
<evidence type="ECO:0000256" key="4">
    <source>
        <dbReference type="ARBA" id="ARBA00023136"/>
    </source>
</evidence>
<evidence type="ECO:0000256" key="5">
    <source>
        <dbReference type="SAM" id="Phobius"/>
    </source>
</evidence>
<accession>A0A1M6B297</accession>
<gene>
    <name evidence="6" type="ORF">SAMN04488012_101334</name>
</gene>
<evidence type="ECO:0000313" key="6">
    <source>
        <dbReference type="EMBL" id="SHI42845.1"/>
    </source>
</evidence>
<evidence type="ECO:0000256" key="3">
    <source>
        <dbReference type="ARBA" id="ARBA00022989"/>
    </source>
</evidence>
<dbReference type="GO" id="GO:0016020">
    <property type="term" value="C:membrane"/>
    <property type="evidence" value="ECO:0007669"/>
    <property type="project" value="UniProtKB-SubCell"/>
</dbReference>
<dbReference type="PIRSF" id="PIRSF033913">
    <property type="entry name" value="S-S_format_DsbB"/>
    <property type="match status" value="1"/>
</dbReference>
<protein>
    <submittedName>
        <fullName evidence="6">Disulfide bond formation protein DsbB</fullName>
    </submittedName>
</protein>
<organism evidence="6 7">
    <name type="scientific">Palleronia salina</name>
    <dbReference type="NCBI Taxonomy" id="313368"/>
    <lineage>
        <taxon>Bacteria</taxon>
        <taxon>Pseudomonadati</taxon>
        <taxon>Pseudomonadota</taxon>
        <taxon>Alphaproteobacteria</taxon>
        <taxon>Rhodobacterales</taxon>
        <taxon>Roseobacteraceae</taxon>
        <taxon>Palleronia</taxon>
    </lineage>
</organism>
<feature type="transmembrane region" description="Helical" evidence="5">
    <location>
        <begin position="54"/>
        <end position="74"/>
    </location>
</feature>
<dbReference type="STRING" id="313368.SAMN04488012_101334"/>
<dbReference type="EMBL" id="FQZA01000001">
    <property type="protein sequence ID" value="SHI42845.1"/>
    <property type="molecule type" value="Genomic_DNA"/>
</dbReference>
<keyword evidence="2 5" id="KW-0812">Transmembrane</keyword>
<sequence>MILAGLGSAALLGGAYIFQALGYAPCQMCLWQRWPHMVAIALGVSALFLARLPVAIAGALAALTTALIGVYHTGVERDWWEGPSSCSGGGDITGLTGADLLSTDVLDKVVMCDEVSWALFGLSMPSWNALFSFLLAAIWILAARQSLKESRL</sequence>
<keyword evidence="4 5" id="KW-0472">Membrane</keyword>
<reference evidence="6 7" key="1">
    <citation type="submission" date="2016-11" db="EMBL/GenBank/DDBJ databases">
        <authorList>
            <person name="Jaros S."/>
            <person name="Januszkiewicz K."/>
            <person name="Wedrychowicz H."/>
        </authorList>
    </citation>
    <scope>NUCLEOTIDE SEQUENCE [LARGE SCALE GENOMIC DNA]</scope>
    <source>
        <strain evidence="6 7">DSM 26892</strain>
    </source>
</reference>
<dbReference type="AlphaFoldDB" id="A0A1M6B297"/>
<dbReference type="SUPFAM" id="SSF158442">
    <property type="entry name" value="DsbB-like"/>
    <property type="match status" value="1"/>
</dbReference>
<evidence type="ECO:0000256" key="2">
    <source>
        <dbReference type="ARBA" id="ARBA00022692"/>
    </source>
</evidence>
<name>A0A1M6B297_9RHOB</name>
<dbReference type="Pfam" id="PF02600">
    <property type="entry name" value="DsbB"/>
    <property type="match status" value="1"/>
</dbReference>
<dbReference type="Proteomes" id="UP000184040">
    <property type="component" value="Unassembled WGS sequence"/>
</dbReference>
<dbReference type="GO" id="GO:0006457">
    <property type="term" value="P:protein folding"/>
    <property type="evidence" value="ECO:0007669"/>
    <property type="project" value="InterPro"/>
</dbReference>
<evidence type="ECO:0000256" key="1">
    <source>
        <dbReference type="ARBA" id="ARBA00004141"/>
    </source>
</evidence>
<proteinExistence type="predicted"/>
<keyword evidence="3 5" id="KW-1133">Transmembrane helix</keyword>
<evidence type="ECO:0000313" key="7">
    <source>
        <dbReference type="Proteomes" id="UP000184040"/>
    </source>
</evidence>